<dbReference type="InterPro" id="IPR025324">
    <property type="entry name" value="DUF4230"/>
</dbReference>
<sequence length="235" mass="25287">MRPDGRSIAIAAVGLAIAFAIVVATIASYRWWDDRHVVATDDSGLAVARVVAATLHTSADLRVSRLTGTVQATGATSRLWGWLSSTRVVKAPFEVDYFVNLRRLAPRDFRYDERSRTLTVEVPDVSAGKPNIDHARVTLDQTSGVYVSRDAMADLQRKVATTAATAVADRANDPENIAKARENARSAISRLFGGALSAAGLPVSVNVRFAGEPVPGNGEQWDMSRSLQEVLANAQ</sequence>
<evidence type="ECO:0000313" key="3">
    <source>
        <dbReference type="Proteomes" id="UP000308038"/>
    </source>
</evidence>
<dbReference type="Pfam" id="PF14014">
    <property type="entry name" value="DUF4230"/>
    <property type="match status" value="1"/>
</dbReference>
<evidence type="ECO:0000256" key="1">
    <source>
        <dbReference type="SAM" id="Phobius"/>
    </source>
</evidence>
<accession>A0ABY2QIW0</accession>
<keyword evidence="3" id="KW-1185">Reference proteome</keyword>
<dbReference type="EMBL" id="SSTI01000003">
    <property type="protein sequence ID" value="THG40834.1"/>
    <property type="molecule type" value="Genomic_DNA"/>
</dbReference>
<reference evidence="2 3" key="1">
    <citation type="submission" date="2019-04" db="EMBL/GenBank/DDBJ databases">
        <title>Microbes associate with the intestines of laboratory mice.</title>
        <authorList>
            <person name="Navarre W."/>
            <person name="Wong E."/>
            <person name="Huang K.C."/>
            <person name="Tropini C."/>
            <person name="Ng K."/>
            <person name="Yu B."/>
        </authorList>
    </citation>
    <scope>NUCLEOTIDE SEQUENCE [LARGE SCALE GENOMIC DNA]</scope>
    <source>
        <strain evidence="2 3">NM83_B4-11</strain>
    </source>
</reference>
<gene>
    <name evidence="2" type="ORF">E5988_04335</name>
</gene>
<dbReference type="RefSeq" id="WP_136450867.1">
    <property type="nucleotide sequence ID" value="NZ_SSTI01000003.1"/>
</dbReference>
<keyword evidence="1" id="KW-1133">Transmembrane helix</keyword>
<keyword evidence="1" id="KW-0472">Membrane</keyword>
<name>A0ABY2QIW0_9SPHN</name>
<comment type="caution">
    <text evidence="2">The sequence shown here is derived from an EMBL/GenBank/DDBJ whole genome shotgun (WGS) entry which is preliminary data.</text>
</comment>
<keyword evidence="1" id="KW-0812">Transmembrane</keyword>
<dbReference type="Proteomes" id="UP000308038">
    <property type="component" value="Unassembled WGS sequence"/>
</dbReference>
<feature type="transmembrane region" description="Helical" evidence="1">
    <location>
        <begin position="7"/>
        <end position="32"/>
    </location>
</feature>
<evidence type="ECO:0000313" key="2">
    <source>
        <dbReference type="EMBL" id="THG40834.1"/>
    </source>
</evidence>
<organism evidence="2 3">
    <name type="scientific">Sphingomonas olei</name>
    <dbReference type="NCBI Taxonomy" id="1886787"/>
    <lineage>
        <taxon>Bacteria</taxon>
        <taxon>Pseudomonadati</taxon>
        <taxon>Pseudomonadota</taxon>
        <taxon>Alphaproteobacteria</taxon>
        <taxon>Sphingomonadales</taxon>
        <taxon>Sphingomonadaceae</taxon>
        <taxon>Sphingomonas</taxon>
    </lineage>
</organism>
<proteinExistence type="predicted"/>
<protein>
    <submittedName>
        <fullName evidence="2">DUF4230 domain-containing protein</fullName>
    </submittedName>
</protein>